<dbReference type="Gene3D" id="1.20.5.2050">
    <property type="match status" value="1"/>
</dbReference>
<feature type="region of interest" description="Disordered" evidence="1">
    <location>
        <begin position="60"/>
        <end position="103"/>
    </location>
</feature>
<dbReference type="OrthoDB" id="331892at2759"/>
<feature type="compositionally biased region" description="Basic residues" evidence="1">
    <location>
        <begin position="1"/>
        <end position="13"/>
    </location>
</feature>
<proteinExistence type="predicted"/>
<organism evidence="2 3">
    <name type="scientific">Besnoitia besnoiti</name>
    <name type="common">Apicomplexan protozoan</name>
    <dbReference type="NCBI Taxonomy" id="94643"/>
    <lineage>
        <taxon>Eukaryota</taxon>
        <taxon>Sar</taxon>
        <taxon>Alveolata</taxon>
        <taxon>Apicomplexa</taxon>
        <taxon>Conoidasida</taxon>
        <taxon>Coccidia</taxon>
        <taxon>Eucoccidiorida</taxon>
        <taxon>Eimeriorina</taxon>
        <taxon>Sarcocystidae</taxon>
        <taxon>Besnoitia</taxon>
    </lineage>
</organism>
<evidence type="ECO:0000313" key="2">
    <source>
        <dbReference type="EMBL" id="PFH32544.1"/>
    </source>
</evidence>
<feature type="region of interest" description="Disordered" evidence="1">
    <location>
        <begin position="1"/>
        <end position="25"/>
    </location>
</feature>
<dbReference type="KEGG" id="bbes:BESB_018620"/>
<protein>
    <submittedName>
        <fullName evidence="2">AP2 domain transcription factor AP2IX-9</fullName>
    </submittedName>
</protein>
<sequence>MRVHGKVQKKSFSLKRYGQAARERAIQARREMEREFGRSSGQCVPASDFVELTRRALDGSDTVDGRSAASDARGLQSPNMMGEPIRGGRGSPDSSLHGSSSPGDAAVAARVLLQHIQQANSLCKERLGGGRVVYPHAVAAQLLSVSRHAQDISVECEEVKTASD</sequence>
<gene>
    <name evidence="2" type="ORF">BESB_018620</name>
</gene>
<dbReference type="Proteomes" id="UP000224006">
    <property type="component" value="Chromosome X"/>
</dbReference>
<feature type="compositionally biased region" description="Low complexity" evidence="1">
    <location>
        <begin position="91"/>
        <end position="103"/>
    </location>
</feature>
<dbReference type="AlphaFoldDB" id="A0A2A9M5S4"/>
<dbReference type="GeneID" id="40306923"/>
<evidence type="ECO:0000313" key="3">
    <source>
        <dbReference type="Proteomes" id="UP000224006"/>
    </source>
</evidence>
<dbReference type="EMBL" id="NWUJ01000011">
    <property type="protein sequence ID" value="PFH32544.1"/>
    <property type="molecule type" value="Genomic_DNA"/>
</dbReference>
<dbReference type="RefSeq" id="XP_029216553.1">
    <property type="nucleotide sequence ID" value="XM_029360577.1"/>
</dbReference>
<accession>A0A2A9M5S4</accession>
<reference evidence="2 3" key="1">
    <citation type="submission" date="2017-09" db="EMBL/GenBank/DDBJ databases">
        <title>Genome sequencing of Besnoitia besnoiti strain Bb-Ger1.</title>
        <authorList>
            <person name="Schares G."/>
            <person name="Venepally P."/>
            <person name="Lorenzi H.A."/>
        </authorList>
    </citation>
    <scope>NUCLEOTIDE SEQUENCE [LARGE SCALE GENOMIC DNA]</scope>
    <source>
        <strain evidence="2 3">Bb-Ger1</strain>
    </source>
</reference>
<keyword evidence="3" id="KW-1185">Reference proteome</keyword>
<comment type="caution">
    <text evidence="2">The sequence shown here is derived from an EMBL/GenBank/DDBJ whole genome shotgun (WGS) entry which is preliminary data.</text>
</comment>
<dbReference type="VEuPathDB" id="ToxoDB:BESB_018620"/>
<name>A0A2A9M5S4_BESBE</name>
<evidence type="ECO:0000256" key="1">
    <source>
        <dbReference type="SAM" id="MobiDB-lite"/>
    </source>
</evidence>